<dbReference type="Gene3D" id="1.10.10.60">
    <property type="entry name" value="Homeodomain-like"/>
    <property type="match status" value="1"/>
</dbReference>
<evidence type="ECO:0000313" key="4">
    <source>
        <dbReference type="Proteomes" id="UP000251314"/>
    </source>
</evidence>
<dbReference type="Proteomes" id="UP000251314">
    <property type="component" value="Unassembled WGS sequence"/>
</dbReference>
<reference evidence="3 4" key="1">
    <citation type="submission" date="2018-01" db="EMBL/GenBank/DDBJ databases">
        <title>Draft genome of the strawberry crown rot pathogen Phytophthora cactorum.</title>
        <authorList>
            <person name="Armitage A.D."/>
            <person name="Lysoe E."/>
            <person name="Nellist C.F."/>
            <person name="Harrison R.J."/>
            <person name="Brurberg M.B."/>
        </authorList>
    </citation>
    <scope>NUCLEOTIDE SEQUENCE [LARGE SCALE GENOMIC DNA]</scope>
    <source>
        <strain evidence="3 4">10300</strain>
    </source>
</reference>
<dbReference type="PANTHER" id="PTHR19303:SF73">
    <property type="entry name" value="PROTEIN PDC2"/>
    <property type="match status" value="1"/>
</dbReference>
<dbReference type="GO" id="GO:0005634">
    <property type="term" value="C:nucleus"/>
    <property type="evidence" value="ECO:0007669"/>
    <property type="project" value="TreeGrafter"/>
</dbReference>
<dbReference type="Pfam" id="PF03184">
    <property type="entry name" value="DDE_1"/>
    <property type="match status" value="1"/>
</dbReference>
<keyword evidence="4" id="KW-1185">Reference proteome</keyword>
<dbReference type="PROSITE" id="PS51253">
    <property type="entry name" value="HTH_CENPB"/>
    <property type="match status" value="1"/>
</dbReference>
<dbReference type="STRING" id="29920.A0A329S0V1"/>
<dbReference type="InterPro" id="IPR050863">
    <property type="entry name" value="CenT-Element_Derived"/>
</dbReference>
<gene>
    <name evidence="3" type="ORF">PC110_g13132</name>
</gene>
<evidence type="ECO:0000313" key="3">
    <source>
        <dbReference type="EMBL" id="RAW30514.1"/>
    </source>
</evidence>
<dbReference type="InterPro" id="IPR009057">
    <property type="entry name" value="Homeodomain-like_sf"/>
</dbReference>
<name>A0A329S0V1_9STRA</name>
<dbReference type="VEuPathDB" id="FungiDB:PC110_g13132"/>
<dbReference type="OrthoDB" id="90327at2759"/>
<sequence>MGRWLTIEAKRSLVQKNTEEPGMTQTELAGWAKRVFRLRKPPARNTVSDILKGASKIMSPSYGKGKRRKPLKVKAPALEDRLEQWVVSVEQRGLCLNRRAITRKAEQIREDVGGAAVNVKLSVGWLSCFLKRHKLRYRPLHGKAGSADADVVREGCYAMQELTELYDAHDTYNMDETVLYYSAAPGRSICSATTPAAQLGYLYKKSAKAWMNTKIFQEWFLQLDKEMRVAPRLILLLVDNVSSHSLGNLVLMNVKL</sequence>
<proteinExistence type="predicted"/>
<dbReference type="GO" id="GO:0003677">
    <property type="term" value="F:DNA binding"/>
    <property type="evidence" value="ECO:0007669"/>
    <property type="project" value="UniProtKB-KW"/>
</dbReference>
<protein>
    <recommendedName>
        <fullName evidence="2">HTH CENPB-type domain-containing protein</fullName>
    </recommendedName>
</protein>
<accession>A0A329S0V1</accession>
<keyword evidence="1" id="KW-0238">DNA-binding</keyword>
<comment type="caution">
    <text evidence="3">The sequence shown here is derived from an EMBL/GenBank/DDBJ whole genome shotgun (WGS) entry which is preliminary data.</text>
</comment>
<dbReference type="SMART" id="SM00674">
    <property type="entry name" value="CENPB"/>
    <property type="match status" value="1"/>
</dbReference>
<dbReference type="EMBL" id="MJFZ01000366">
    <property type="protein sequence ID" value="RAW30514.1"/>
    <property type="molecule type" value="Genomic_DNA"/>
</dbReference>
<evidence type="ECO:0000256" key="1">
    <source>
        <dbReference type="ARBA" id="ARBA00023125"/>
    </source>
</evidence>
<organism evidence="3 4">
    <name type="scientific">Phytophthora cactorum</name>
    <dbReference type="NCBI Taxonomy" id="29920"/>
    <lineage>
        <taxon>Eukaryota</taxon>
        <taxon>Sar</taxon>
        <taxon>Stramenopiles</taxon>
        <taxon>Oomycota</taxon>
        <taxon>Peronosporomycetes</taxon>
        <taxon>Peronosporales</taxon>
        <taxon>Peronosporaceae</taxon>
        <taxon>Phytophthora</taxon>
    </lineage>
</organism>
<dbReference type="SUPFAM" id="SSF46689">
    <property type="entry name" value="Homeodomain-like"/>
    <property type="match status" value="1"/>
</dbReference>
<dbReference type="AlphaFoldDB" id="A0A329S0V1"/>
<feature type="domain" description="HTH CENPB-type" evidence="2">
    <location>
        <begin position="66"/>
        <end position="139"/>
    </location>
</feature>
<dbReference type="InterPro" id="IPR006600">
    <property type="entry name" value="HTH_CenpB_DNA-bd_dom"/>
</dbReference>
<evidence type="ECO:0000259" key="2">
    <source>
        <dbReference type="PROSITE" id="PS51253"/>
    </source>
</evidence>
<dbReference type="Pfam" id="PF03221">
    <property type="entry name" value="HTH_Tnp_Tc5"/>
    <property type="match status" value="1"/>
</dbReference>
<dbReference type="PANTHER" id="PTHR19303">
    <property type="entry name" value="TRANSPOSON"/>
    <property type="match status" value="1"/>
</dbReference>
<dbReference type="InterPro" id="IPR004875">
    <property type="entry name" value="DDE_SF_endonuclease_dom"/>
</dbReference>